<comment type="caution">
    <text evidence="8">The sequence shown here is derived from an EMBL/GenBank/DDBJ whole genome shotgun (WGS) entry which is preliminary data.</text>
</comment>
<evidence type="ECO:0000256" key="1">
    <source>
        <dbReference type="ARBA" id="ARBA00004651"/>
    </source>
</evidence>
<comment type="subcellular location">
    <subcellularLocation>
        <location evidence="1">Cell membrane</location>
        <topology evidence="1">Multi-pass membrane protein</topology>
    </subcellularLocation>
</comment>
<keyword evidence="6 7" id="KW-0472">Membrane</keyword>
<comment type="similarity">
    <text evidence="2">Belongs to the DoxX family.</text>
</comment>
<dbReference type="OrthoDB" id="121744at2"/>
<dbReference type="PANTHER" id="PTHR33452:SF1">
    <property type="entry name" value="INNER MEMBRANE PROTEIN YPHA-RELATED"/>
    <property type="match status" value="1"/>
</dbReference>
<dbReference type="InterPro" id="IPR032808">
    <property type="entry name" value="DoxX"/>
</dbReference>
<reference evidence="8 9" key="1">
    <citation type="submission" date="2019-12" db="EMBL/GenBank/DDBJ databases">
        <title>Genomic-based taxomic classification of the family Erythrobacteraceae.</title>
        <authorList>
            <person name="Xu L."/>
        </authorList>
    </citation>
    <scope>NUCLEOTIDE SEQUENCE [LARGE SCALE GENOMIC DNA]</scope>
    <source>
        <strain evidence="8 9">KEMB 9005-328</strain>
    </source>
</reference>
<dbReference type="AlphaFoldDB" id="A0A845AHJ1"/>
<name>A0A845AHJ1_9SPHN</name>
<dbReference type="RefSeq" id="WP_160754014.1">
    <property type="nucleotide sequence ID" value="NZ_WTYA01000010.1"/>
</dbReference>
<evidence type="ECO:0000256" key="6">
    <source>
        <dbReference type="ARBA" id="ARBA00023136"/>
    </source>
</evidence>
<accession>A0A845AHJ1</accession>
<protein>
    <submittedName>
        <fullName evidence="8">DoxX family membrane protein</fullName>
    </submittedName>
</protein>
<organism evidence="8 9">
    <name type="scientific">Qipengyuania algicida</name>
    <dbReference type="NCBI Taxonomy" id="1836209"/>
    <lineage>
        <taxon>Bacteria</taxon>
        <taxon>Pseudomonadati</taxon>
        <taxon>Pseudomonadota</taxon>
        <taxon>Alphaproteobacteria</taxon>
        <taxon>Sphingomonadales</taxon>
        <taxon>Erythrobacteraceae</taxon>
        <taxon>Qipengyuania</taxon>
    </lineage>
</organism>
<dbReference type="InterPro" id="IPR051907">
    <property type="entry name" value="DoxX-like_oxidoreductase"/>
</dbReference>
<proteinExistence type="inferred from homology"/>
<gene>
    <name evidence="8" type="ORF">GRI58_12965</name>
</gene>
<evidence type="ECO:0000256" key="3">
    <source>
        <dbReference type="ARBA" id="ARBA00022475"/>
    </source>
</evidence>
<keyword evidence="5 7" id="KW-1133">Transmembrane helix</keyword>
<feature type="transmembrane region" description="Helical" evidence="7">
    <location>
        <begin position="84"/>
        <end position="105"/>
    </location>
</feature>
<evidence type="ECO:0000256" key="7">
    <source>
        <dbReference type="SAM" id="Phobius"/>
    </source>
</evidence>
<dbReference type="GO" id="GO:0005886">
    <property type="term" value="C:plasma membrane"/>
    <property type="evidence" value="ECO:0007669"/>
    <property type="project" value="UniProtKB-SubCell"/>
</dbReference>
<dbReference type="PANTHER" id="PTHR33452">
    <property type="entry name" value="OXIDOREDUCTASE CATD-RELATED"/>
    <property type="match status" value="1"/>
</dbReference>
<keyword evidence="3" id="KW-1003">Cell membrane</keyword>
<keyword evidence="4 7" id="KW-0812">Transmembrane</keyword>
<evidence type="ECO:0000256" key="4">
    <source>
        <dbReference type="ARBA" id="ARBA00022692"/>
    </source>
</evidence>
<dbReference type="Pfam" id="PF07681">
    <property type="entry name" value="DoxX"/>
    <property type="match status" value="1"/>
</dbReference>
<dbReference type="Proteomes" id="UP000439780">
    <property type="component" value="Unassembled WGS sequence"/>
</dbReference>
<dbReference type="EMBL" id="WTYA01000010">
    <property type="protein sequence ID" value="MXP29720.1"/>
    <property type="molecule type" value="Genomic_DNA"/>
</dbReference>
<evidence type="ECO:0000313" key="9">
    <source>
        <dbReference type="Proteomes" id="UP000439780"/>
    </source>
</evidence>
<keyword evidence="9" id="KW-1185">Reference proteome</keyword>
<sequence length="156" mass="17184">MMPILDRWNRITMLLGSRWPASLALLMVRLALAGVFWRSGRTKVVEGTWLQLSDATRYLFATEYTGVPLPPDLAAHLSLWGETFLPILVVMGLATRLSALGLFTMTMAIQTFVYPDAWWPVHSLWVALALVLISRGGGTLSLDAAIARNYGRGVPG</sequence>
<evidence type="ECO:0000256" key="2">
    <source>
        <dbReference type="ARBA" id="ARBA00006679"/>
    </source>
</evidence>
<evidence type="ECO:0000256" key="5">
    <source>
        <dbReference type="ARBA" id="ARBA00022989"/>
    </source>
</evidence>
<evidence type="ECO:0000313" key="8">
    <source>
        <dbReference type="EMBL" id="MXP29720.1"/>
    </source>
</evidence>